<comment type="subcellular location">
    <subcellularLocation>
        <location evidence="1">Nucleus</location>
    </subcellularLocation>
</comment>
<evidence type="ECO:0000259" key="14">
    <source>
        <dbReference type="Pfam" id="PF23231"/>
    </source>
</evidence>
<evidence type="ECO:0000256" key="11">
    <source>
        <dbReference type="ARBA" id="ARBA00067212"/>
    </source>
</evidence>
<dbReference type="InterPro" id="IPR011990">
    <property type="entry name" value="TPR-like_helical_dom_sf"/>
</dbReference>
<dbReference type="AlphaFoldDB" id="A0A6A5W6Q6"/>
<evidence type="ECO:0000256" key="6">
    <source>
        <dbReference type="ARBA" id="ARBA00022737"/>
    </source>
</evidence>
<evidence type="ECO:0000313" key="16">
    <source>
        <dbReference type="EMBL" id="KAF1994795.1"/>
    </source>
</evidence>
<dbReference type="OrthoDB" id="10067343at2759"/>
<dbReference type="Pfam" id="PF23220">
    <property type="entry name" value="HAT_Syf1_M"/>
    <property type="match status" value="1"/>
</dbReference>
<organism evidence="16 17">
    <name type="scientific">Amniculicola lignicola CBS 123094</name>
    <dbReference type="NCBI Taxonomy" id="1392246"/>
    <lineage>
        <taxon>Eukaryota</taxon>
        <taxon>Fungi</taxon>
        <taxon>Dikarya</taxon>
        <taxon>Ascomycota</taxon>
        <taxon>Pezizomycotina</taxon>
        <taxon>Dothideomycetes</taxon>
        <taxon>Pleosporomycetidae</taxon>
        <taxon>Pleosporales</taxon>
        <taxon>Amniculicolaceae</taxon>
        <taxon>Amniculicola</taxon>
    </lineage>
</organism>
<dbReference type="FunFam" id="1.25.40.10:FF:000666">
    <property type="entry name" value="DNA repair and transcription protein (Xab2)"/>
    <property type="match status" value="1"/>
</dbReference>
<comment type="function">
    <text evidence="9">Involved in pre-mRNA splicing and cell cycle progression.</text>
</comment>
<feature type="domain" description="Pre-mRNA-splicing factor SYF1 central HAT repeats" evidence="13">
    <location>
        <begin position="199"/>
        <end position="412"/>
    </location>
</feature>
<evidence type="ECO:0000256" key="2">
    <source>
        <dbReference type="ARBA" id="ARBA00008644"/>
    </source>
</evidence>
<dbReference type="SUPFAM" id="SSF48452">
    <property type="entry name" value="TPR-like"/>
    <property type="match status" value="3"/>
</dbReference>
<evidence type="ECO:0000256" key="1">
    <source>
        <dbReference type="ARBA" id="ARBA00004123"/>
    </source>
</evidence>
<keyword evidence="4" id="KW-0507">mRNA processing</keyword>
<keyword evidence="8" id="KW-0539">Nucleus</keyword>
<dbReference type="InterPro" id="IPR055433">
    <property type="entry name" value="HAT_Syf1-like_N"/>
</dbReference>
<evidence type="ECO:0000313" key="17">
    <source>
        <dbReference type="Proteomes" id="UP000799779"/>
    </source>
</evidence>
<proteinExistence type="inferred from homology"/>
<gene>
    <name evidence="16" type="ORF">P154DRAFT_365102</name>
</gene>
<keyword evidence="5" id="KW-0747">Spliceosome</keyword>
<evidence type="ECO:0000256" key="5">
    <source>
        <dbReference type="ARBA" id="ARBA00022728"/>
    </source>
</evidence>
<feature type="region of interest" description="Disordered" evidence="12">
    <location>
        <begin position="803"/>
        <end position="836"/>
    </location>
</feature>
<keyword evidence="6" id="KW-0677">Repeat</keyword>
<dbReference type="FunFam" id="1.25.40.10:FF:000023">
    <property type="entry name" value="Pre-mRNA-splicing factor SYF1"/>
    <property type="match status" value="1"/>
</dbReference>
<dbReference type="InterPro" id="IPR056350">
    <property type="entry name" value="HAT_Syf1_central"/>
</dbReference>
<name>A0A6A5W6Q6_9PLEO</name>
<protein>
    <recommendedName>
        <fullName evidence="10">Pre-mRNA-splicing factor SYF1</fullName>
    </recommendedName>
    <alternativeName>
        <fullName evidence="11">Pre-mRNA-splicing factor syf1</fullName>
    </alternativeName>
</protein>
<dbReference type="GO" id="GO:0000349">
    <property type="term" value="P:generation of catalytic spliceosome for first transesterification step"/>
    <property type="evidence" value="ECO:0007669"/>
    <property type="project" value="TreeGrafter"/>
</dbReference>
<feature type="domain" description="Pre-mRNA-splicing factor Syf1/CRNKL1-like C-terminal HAT-repeats" evidence="14">
    <location>
        <begin position="414"/>
        <end position="796"/>
    </location>
</feature>
<evidence type="ECO:0000256" key="7">
    <source>
        <dbReference type="ARBA" id="ARBA00023187"/>
    </source>
</evidence>
<comment type="similarity">
    <text evidence="2">Belongs to the crooked-neck family.</text>
</comment>
<evidence type="ECO:0000259" key="13">
    <source>
        <dbReference type="Pfam" id="PF23220"/>
    </source>
</evidence>
<evidence type="ECO:0000256" key="10">
    <source>
        <dbReference type="ARBA" id="ARBA00039472"/>
    </source>
</evidence>
<feature type="compositionally biased region" description="Polar residues" evidence="12">
    <location>
        <begin position="805"/>
        <end position="821"/>
    </location>
</feature>
<dbReference type="InterPro" id="IPR045075">
    <property type="entry name" value="Syf1-like"/>
</dbReference>
<reference evidence="16" key="1">
    <citation type="journal article" date="2020" name="Stud. Mycol.">
        <title>101 Dothideomycetes genomes: a test case for predicting lifestyles and emergence of pathogens.</title>
        <authorList>
            <person name="Haridas S."/>
            <person name="Albert R."/>
            <person name="Binder M."/>
            <person name="Bloem J."/>
            <person name="Labutti K."/>
            <person name="Salamov A."/>
            <person name="Andreopoulos B."/>
            <person name="Baker S."/>
            <person name="Barry K."/>
            <person name="Bills G."/>
            <person name="Bluhm B."/>
            <person name="Cannon C."/>
            <person name="Castanera R."/>
            <person name="Culley D."/>
            <person name="Daum C."/>
            <person name="Ezra D."/>
            <person name="Gonzalez J."/>
            <person name="Henrissat B."/>
            <person name="Kuo A."/>
            <person name="Liang C."/>
            <person name="Lipzen A."/>
            <person name="Lutzoni F."/>
            <person name="Magnuson J."/>
            <person name="Mondo S."/>
            <person name="Nolan M."/>
            <person name="Ohm R."/>
            <person name="Pangilinan J."/>
            <person name="Park H.-J."/>
            <person name="Ramirez L."/>
            <person name="Alfaro M."/>
            <person name="Sun H."/>
            <person name="Tritt A."/>
            <person name="Yoshinaga Y."/>
            <person name="Zwiers L.-H."/>
            <person name="Turgeon B."/>
            <person name="Goodwin S."/>
            <person name="Spatafora J."/>
            <person name="Crous P."/>
            <person name="Grigoriev I."/>
        </authorList>
    </citation>
    <scope>NUCLEOTIDE SEQUENCE</scope>
    <source>
        <strain evidence="16">CBS 123094</strain>
    </source>
</reference>
<evidence type="ECO:0000256" key="3">
    <source>
        <dbReference type="ARBA" id="ARBA00011524"/>
    </source>
</evidence>
<dbReference type="InterPro" id="IPR055430">
    <property type="entry name" value="HAT_Syf1_CNRKL1_C"/>
</dbReference>
<keyword evidence="17" id="KW-1185">Reference proteome</keyword>
<evidence type="ECO:0000259" key="15">
    <source>
        <dbReference type="Pfam" id="PF23233"/>
    </source>
</evidence>
<evidence type="ECO:0000256" key="8">
    <source>
        <dbReference type="ARBA" id="ARBA00023242"/>
    </source>
</evidence>
<dbReference type="GO" id="GO:0000974">
    <property type="term" value="C:Prp19 complex"/>
    <property type="evidence" value="ECO:0007669"/>
    <property type="project" value="TreeGrafter"/>
</dbReference>
<feature type="domain" description="Pre-mRNA-splicing factor Syf1-like N-terminal HAT-repeats" evidence="15">
    <location>
        <begin position="36"/>
        <end position="196"/>
    </location>
</feature>
<dbReference type="FunFam" id="1.25.40.10:FF:000038">
    <property type="entry name" value="Putative pre-mRNA-splicing factor SYF1"/>
    <property type="match status" value="1"/>
</dbReference>
<evidence type="ECO:0000256" key="9">
    <source>
        <dbReference type="ARBA" id="ARBA00037272"/>
    </source>
</evidence>
<dbReference type="FunFam" id="1.25.40.10:FF:000182">
    <property type="entry name" value="Pre-mRNA-splicing factor SYF1"/>
    <property type="match status" value="1"/>
</dbReference>
<dbReference type="PANTHER" id="PTHR11246:SF5">
    <property type="entry name" value="PRE-MRNA-SPLICING FACTOR SYF1"/>
    <property type="match status" value="1"/>
</dbReference>
<dbReference type="Gene3D" id="1.25.40.10">
    <property type="entry name" value="Tetratricopeptide repeat domain"/>
    <property type="match status" value="5"/>
</dbReference>
<dbReference type="SMART" id="SM00386">
    <property type="entry name" value="HAT"/>
    <property type="match status" value="12"/>
</dbReference>
<dbReference type="Proteomes" id="UP000799779">
    <property type="component" value="Unassembled WGS sequence"/>
</dbReference>
<sequence>MPGELLRSVTATLTRPSKRAADKMDRASDLFLIHDQDVVYEQDIARNPGSIKPWLEYFGFKKSRGSLLEQAFVLERACTALPRSYKLWKLYLRLRTEHLAGKNPAKYAAQYVKVNALFERALVLLNKMPRIWEMYLGFLMQQPLITTTRRTFDRALRALPLTQHNRIWALYLPFASSASGETAVKIWRRYMQIHPERAEEFIELLKDMRKFTEAVKKYIEILNNPKFKSREAKGPFNFWNEMIELMITHAKEIETGDDSGIDVEKIIFSGLKRFPDQAGLLWVGLARYWMAKGDYEKARNVFEEGVTTVITVRDFSMVFDTYVEAEETMIGIKLQDAAARSEKGRISKDADADLDIRMVRFEQLMRRRPFLLNDVMRRQNPHNVNEWMKRVALWGANKAMVVETYTEAIKTINPKKAVGKFQELWTNYAKLYEAGKDLQTARAIIEKAVKVPFHSVSELAEMWCEFAELELRNDNFDRAVEIMAKAVQAPKRSNVDYFDDTLTPQQRVHKSWKLWSFYVDLVESVGTLEETKKIYDRIFELRIATPQTVVNYANLLEEHKYYEDSFKVYERGLDLFSYPVAFELWNLYLTKAVDRRLQMERLRDLFEQAVEGCPPKFAKVLYLMYGALEEDRGLARHAMRIYERATRAVADEDKMELFNFYITKSASNFGLSSTRPIYERAIEALPDHEAKEMCLKFAEMERRLGEIDRARAIYGHASQFCDPRTNPEFWKKWEQFEVQHGNEDTFKEMLRIKRSVQAQYNTDVNFIASQALARGQQNGDADADADADAMAALERQAKAPIGFVASSTGPVGGQIQKQTPAEPTANPDAIDLDDDI</sequence>
<dbReference type="GO" id="GO:0071014">
    <property type="term" value="C:post-mRNA release spliceosomal complex"/>
    <property type="evidence" value="ECO:0007669"/>
    <property type="project" value="TreeGrafter"/>
</dbReference>
<dbReference type="InterPro" id="IPR003107">
    <property type="entry name" value="HAT"/>
</dbReference>
<accession>A0A6A5W6Q6</accession>
<dbReference type="GO" id="GO:0071007">
    <property type="term" value="C:U2-type catalytic step 2 spliceosome"/>
    <property type="evidence" value="ECO:0007669"/>
    <property type="project" value="TreeGrafter"/>
</dbReference>
<keyword evidence="7" id="KW-0508">mRNA splicing</keyword>
<dbReference type="PANTHER" id="PTHR11246">
    <property type="entry name" value="PRE-MRNA SPLICING FACTOR"/>
    <property type="match status" value="1"/>
</dbReference>
<dbReference type="Pfam" id="PF23233">
    <property type="entry name" value="HAT_Syf1_CNRKL1_N"/>
    <property type="match status" value="1"/>
</dbReference>
<dbReference type="EMBL" id="ML977651">
    <property type="protein sequence ID" value="KAF1994795.1"/>
    <property type="molecule type" value="Genomic_DNA"/>
</dbReference>
<evidence type="ECO:0000256" key="12">
    <source>
        <dbReference type="SAM" id="MobiDB-lite"/>
    </source>
</evidence>
<evidence type="ECO:0000256" key="4">
    <source>
        <dbReference type="ARBA" id="ARBA00022664"/>
    </source>
</evidence>
<dbReference type="Pfam" id="PF23231">
    <property type="entry name" value="HAT_Syf1_CNRKL1_C"/>
    <property type="match status" value="1"/>
</dbReference>
<comment type="subunit">
    <text evidence="3">Associated with the spliceosome.</text>
</comment>